<dbReference type="EMBL" id="JBGORX010000009">
    <property type="protein sequence ID" value="MFJ1269746.1"/>
    <property type="molecule type" value="Genomic_DNA"/>
</dbReference>
<proteinExistence type="predicted"/>
<accession>A0ABW8DCQ0</accession>
<gene>
    <name evidence="1" type="ORF">ACD661_14370</name>
</gene>
<evidence type="ECO:0008006" key="3">
    <source>
        <dbReference type="Google" id="ProtNLM"/>
    </source>
</evidence>
<organism evidence="1 2">
    <name type="scientific">Legionella lytica</name>
    <dbReference type="NCBI Taxonomy" id="96232"/>
    <lineage>
        <taxon>Bacteria</taxon>
        <taxon>Pseudomonadati</taxon>
        <taxon>Pseudomonadota</taxon>
        <taxon>Gammaproteobacteria</taxon>
        <taxon>Legionellales</taxon>
        <taxon>Legionellaceae</taxon>
        <taxon>Legionella</taxon>
    </lineage>
</organism>
<comment type="caution">
    <text evidence="1">The sequence shown here is derived from an EMBL/GenBank/DDBJ whole genome shotgun (WGS) entry which is preliminary data.</text>
</comment>
<evidence type="ECO:0000313" key="1">
    <source>
        <dbReference type="EMBL" id="MFJ1269746.1"/>
    </source>
</evidence>
<reference evidence="1 2" key="1">
    <citation type="submission" date="2024-08" db="EMBL/GenBank/DDBJ databases">
        <title>Draft Genome Sequence of Legionella lytica strain DSB2004, Isolated From a Fire Sprinkler System.</title>
        <authorList>
            <person name="Everhart A.D."/>
            <person name="Kidane D.T."/>
            <person name="Farone A.L."/>
            <person name="Farone M.B."/>
        </authorList>
    </citation>
    <scope>NUCLEOTIDE SEQUENCE [LARGE SCALE GENOMIC DNA]</scope>
    <source>
        <strain evidence="1 2">DSB2004</strain>
    </source>
</reference>
<sequence length="495" mass="57260">MPVIVPVREDEAIQYTPGQAKYYKLKPHYDSQLIEATEPTYQEISFEPEEPVILRAETIHHCHTVIIKDHTYNNYFMLHVSPQSLRKPYDAKKTSLTIDLGYFGIFGSEDTLFTSLRKPAYIDLDPSYYKDNKLGTHEDSQLDVIIVVNSQHWSEHLVHTDILKVLKERIKGTVNNTNIIVNQALEHAYYYNVEFNPRTEELSVCSRNGWYSEPYGNAFTNNQHSLITQQLPKVRQLELRASVLAFLSKVNTTYDFLFNMLASDITIDQLVIDPPTKMVLFRKRNNEMLSALISELETLLQQATTPVLDLESPLLYKVYQCLGLLYATLESHERTAFYFALVSDYAGNMHRAEYDDDKATYSIFCGAAFEAMGNLQQAYTYYKYTYYEKSFDEPYSIDEIDAKIRLARVAAQISGKESEALEYAVIAKRALRTLNDEVRKEESPEQEELLGMLDKRFTTCQILIDTLESYLQGHYGNHPLLQMEYEERFTPIAKL</sequence>
<dbReference type="Proteomes" id="UP001615550">
    <property type="component" value="Unassembled WGS sequence"/>
</dbReference>
<evidence type="ECO:0000313" key="2">
    <source>
        <dbReference type="Proteomes" id="UP001615550"/>
    </source>
</evidence>
<name>A0ABW8DCQ0_9GAMM</name>
<dbReference type="RefSeq" id="WP_400188564.1">
    <property type="nucleotide sequence ID" value="NZ_JBGORX010000009.1"/>
</dbReference>
<protein>
    <recommendedName>
        <fullName evidence="3">Tetratricopeptide repeat protein</fullName>
    </recommendedName>
</protein>
<keyword evidence="2" id="KW-1185">Reference proteome</keyword>